<dbReference type="EMBL" id="KV936474">
    <property type="protein sequence ID" value="PIO28484.1"/>
    <property type="molecule type" value="Genomic_DNA"/>
</dbReference>
<evidence type="ECO:0000313" key="1">
    <source>
        <dbReference type="EMBL" id="PIO28484.1"/>
    </source>
</evidence>
<dbReference type="AlphaFoldDB" id="A0A2G9RKV3"/>
<proteinExistence type="predicted"/>
<sequence>MLMEEMTSLKKIQWIIGMRRSWRRWLTRNMGKLKRKNPKLK</sequence>
<name>A0A2G9RKV3_AQUCT</name>
<keyword evidence="2" id="KW-1185">Reference proteome</keyword>
<evidence type="ECO:0000313" key="2">
    <source>
        <dbReference type="Proteomes" id="UP000228934"/>
    </source>
</evidence>
<dbReference type="Proteomes" id="UP000228934">
    <property type="component" value="Unassembled WGS sequence"/>
</dbReference>
<protein>
    <submittedName>
        <fullName evidence="1">Uncharacterized protein</fullName>
    </submittedName>
</protein>
<accession>A0A2G9RKV3</accession>
<gene>
    <name evidence="1" type="ORF">AB205_0019670</name>
</gene>
<organism evidence="1 2">
    <name type="scientific">Aquarana catesbeiana</name>
    <name type="common">American bullfrog</name>
    <name type="synonym">Rana catesbeiana</name>
    <dbReference type="NCBI Taxonomy" id="8400"/>
    <lineage>
        <taxon>Eukaryota</taxon>
        <taxon>Metazoa</taxon>
        <taxon>Chordata</taxon>
        <taxon>Craniata</taxon>
        <taxon>Vertebrata</taxon>
        <taxon>Euteleostomi</taxon>
        <taxon>Amphibia</taxon>
        <taxon>Batrachia</taxon>
        <taxon>Anura</taxon>
        <taxon>Neobatrachia</taxon>
        <taxon>Ranoidea</taxon>
        <taxon>Ranidae</taxon>
        <taxon>Aquarana</taxon>
    </lineage>
</organism>
<reference evidence="2" key="1">
    <citation type="journal article" date="2017" name="Nat. Commun.">
        <title>The North American bullfrog draft genome provides insight into hormonal regulation of long noncoding RNA.</title>
        <authorList>
            <person name="Hammond S.A."/>
            <person name="Warren R.L."/>
            <person name="Vandervalk B.P."/>
            <person name="Kucuk E."/>
            <person name="Khan H."/>
            <person name="Gibb E.A."/>
            <person name="Pandoh P."/>
            <person name="Kirk H."/>
            <person name="Zhao Y."/>
            <person name="Jones M."/>
            <person name="Mungall A.J."/>
            <person name="Coope R."/>
            <person name="Pleasance S."/>
            <person name="Moore R.A."/>
            <person name="Holt R.A."/>
            <person name="Round J.M."/>
            <person name="Ohora S."/>
            <person name="Walle B.V."/>
            <person name="Veldhoen N."/>
            <person name="Helbing C.C."/>
            <person name="Birol I."/>
        </authorList>
    </citation>
    <scope>NUCLEOTIDE SEQUENCE [LARGE SCALE GENOMIC DNA]</scope>
</reference>